<keyword evidence="4" id="KW-0309">Germination</keyword>
<dbReference type="RefSeq" id="WP_224138939.1">
    <property type="nucleotide sequence ID" value="NZ_JAIQUM010000018.1"/>
</dbReference>
<dbReference type="Pfam" id="PF03845">
    <property type="entry name" value="Spore_permease"/>
    <property type="match status" value="1"/>
</dbReference>
<dbReference type="InterPro" id="IPR004761">
    <property type="entry name" value="Spore_GerAB"/>
</dbReference>
<organism evidence="9 10">
    <name type="scientific">Metabacillus rhizolycopersici</name>
    <dbReference type="NCBI Taxonomy" id="2875709"/>
    <lineage>
        <taxon>Bacteria</taxon>
        <taxon>Bacillati</taxon>
        <taxon>Bacillota</taxon>
        <taxon>Bacilli</taxon>
        <taxon>Bacillales</taxon>
        <taxon>Bacillaceae</taxon>
        <taxon>Metabacillus</taxon>
    </lineage>
</organism>
<keyword evidence="7 8" id="KW-0472">Membrane</keyword>
<feature type="transmembrane region" description="Helical" evidence="8">
    <location>
        <begin position="40"/>
        <end position="61"/>
    </location>
</feature>
<evidence type="ECO:0000256" key="5">
    <source>
        <dbReference type="ARBA" id="ARBA00022692"/>
    </source>
</evidence>
<evidence type="ECO:0000313" key="9">
    <source>
        <dbReference type="EMBL" id="MBZ5750652.1"/>
    </source>
</evidence>
<evidence type="ECO:0000256" key="4">
    <source>
        <dbReference type="ARBA" id="ARBA00022544"/>
    </source>
</evidence>
<feature type="transmembrane region" description="Helical" evidence="8">
    <location>
        <begin position="12"/>
        <end position="34"/>
    </location>
</feature>
<evidence type="ECO:0000256" key="7">
    <source>
        <dbReference type="ARBA" id="ARBA00023136"/>
    </source>
</evidence>
<feature type="transmembrane region" description="Helical" evidence="8">
    <location>
        <begin position="336"/>
        <end position="354"/>
    </location>
</feature>
<comment type="caution">
    <text evidence="9">The sequence shown here is derived from an EMBL/GenBank/DDBJ whole genome shotgun (WGS) entry which is preliminary data.</text>
</comment>
<evidence type="ECO:0000256" key="1">
    <source>
        <dbReference type="ARBA" id="ARBA00004141"/>
    </source>
</evidence>
<feature type="transmembrane region" description="Helical" evidence="8">
    <location>
        <begin position="305"/>
        <end position="324"/>
    </location>
</feature>
<name>A0ABS7UQR1_9BACI</name>
<evidence type="ECO:0000256" key="3">
    <source>
        <dbReference type="ARBA" id="ARBA00022448"/>
    </source>
</evidence>
<gene>
    <name evidence="9" type="ORF">K9V48_10400</name>
</gene>
<protein>
    <submittedName>
        <fullName evidence="9">Endospore germination permease</fullName>
    </submittedName>
</protein>
<accession>A0ABS7UQR1</accession>
<dbReference type="NCBIfam" id="TIGR00912">
    <property type="entry name" value="2A0309"/>
    <property type="match status" value="1"/>
</dbReference>
<dbReference type="PANTHER" id="PTHR34975">
    <property type="entry name" value="SPORE GERMINATION PROTEIN A2"/>
    <property type="match status" value="1"/>
</dbReference>
<evidence type="ECO:0000256" key="8">
    <source>
        <dbReference type="SAM" id="Phobius"/>
    </source>
</evidence>
<keyword evidence="6 8" id="KW-1133">Transmembrane helix</keyword>
<dbReference type="EMBL" id="JAIQUM010000018">
    <property type="protein sequence ID" value="MBZ5750652.1"/>
    <property type="molecule type" value="Genomic_DNA"/>
</dbReference>
<dbReference type="Proteomes" id="UP001165287">
    <property type="component" value="Unassembled WGS sequence"/>
</dbReference>
<keyword evidence="3" id="KW-0813">Transport</keyword>
<dbReference type="PANTHER" id="PTHR34975:SF2">
    <property type="entry name" value="SPORE GERMINATION PROTEIN A2"/>
    <property type="match status" value="1"/>
</dbReference>
<keyword evidence="10" id="KW-1185">Reference proteome</keyword>
<feature type="transmembrane region" description="Helical" evidence="8">
    <location>
        <begin position="118"/>
        <end position="138"/>
    </location>
</feature>
<feature type="transmembrane region" description="Helical" evidence="8">
    <location>
        <begin position="184"/>
        <end position="207"/>
    </location>
</feature>
<evidence type="ECO:0000256" key="2">
    <source>
        <dbReference type="ARBA" id="ARBA00007998"/>
    </source>
</evidence>
<keyword evidence="5 8" id="KW-0812">Transmembrane</keyword>
<evidence type="ECO:0000313" key="10">
    <source>
        <dbReference type="Proteomes" id="UP001165287"/>
    </source>
</evidence>
<proteinExistence type="inferred from homology"/>
<dbReference type="Gene3D" id="1.20.1740.10">
    <property type="entry name" value="Amino acid/polyamine transporter I"/>
    <property type="match status" value="1"/>
</dbReference>
<sequence length="372" mass="41911">MLEKGKINASEFQILVIIFTLGSAIILTTAPLARVAKQDAWIAAILTTLITLFFVLLFNQLATLYPSMTYVEYNEKIVGKWIGKMTALIYLFYVYHITCGQVRDMADFFTSQVLVETPIQMIIIIFVITSLIGVRLGLEVICRSAVIFFPWIIALLFLLFFFLIPEVKLENIQPIYGEGIKPIIKASYGSLGNPLQLALFLMIIPYVTDKTEMKKAFYKGQLIGGTSIIIITIFSILVLGFGITAIQLYPTFTLAKKISIGNFLDRIEIILTIVWILSLYFKMTIGFYGLSLGLAQVLGLKSYKILTYPLAFLIITFSTFMHPNSVHLHNFLKNTLTPYSLTICLFFPLLLLVIGKIRKKHSASTATKLPIR</sequence>
<evidence type="ECO:0000256" key="6">
    <source>
        <dbReference type="ARBA" id="ARBA00022989"/>
    </source>
</evidence>
<feature type="transmembrane region" description="Helical" evidence="8">
    <location>
        <begin position="81"/>
        <end position="98"/>
    </location>
</feature>
<feature type="transmembrane region" description="Helical" evidence="8">
    <location>
        <begin position="269"/>
        <end position="293"/>
    </location>
</feature>
<comment type="subcellular location">
    <subcellularLocation>
        <location evidence="1">Membrane</location>
        <topology evidence="1">Multi-pass membrane protein</topology>
    </subcellularLocation>
</comment>
<comment type="similarity">
    <text evidence="2">Belongs to the amino acid-polyamine-organocation (APC) superfamily. Spore germination protein (SGP) (TC 2.A.3.9) family.</text>
</comment>
<reference evidence="9" key="1">
    <citation type="submission" date="2024-05" db="EMBL/GenBank/DDBJ databases">
        <title>Metabacillus sp. nov., isolated from the rhizosphere soil of tomato plants.</title>
        <authorList>
            <person name="Ma R."/>
        </authorList>
    </citation>
    <scope>NUCLEOTIDE SEQUENCE</scope>
    <source>
        <strain evidence="9">DBTR6</strain>
    </source>
</reference>
<feature type="transmembrane region" description="Helical" evidence="8">
    <location>
        <begin position="145"/>
        <end position="164"/>
    </location>
</feature>
<feature type="transmembrane region" description="Helical" evidence="8">
    <location>
        <begin position="228"/>
        <end position="249"/>
    </location>
</feature>